<dbReference type="Gene3D" id="2.60.40.1120">
    <property type="entry name" value="Carboxypeptidase-like, regulatory domain"/>
    <property type="match status" value="1"/>
</dbReference>
<dbReference type="InterPro" id="IPR008969">
    <property type="entry name" value="CarboxyPept-like_regulatory"/>
</dbReference>
<dbReference type="Gene3D" id="2.170.130.10">
    <property type="entry name" value="TonB-dependent receptor, plug domain"/>
    <property type="match status" value="1"/>
</dbReference>
<gene>
    <name evidence="2" type="ORF">DIT68_09115</name>
</gene>
<dbReference type="Pfam" id="PF07715">
    <property type="entry name" value="Plug"/>
    <property type="match status" value="1"/>
</dbReference>
<keyword evidence="3" id="KW-1185">Reference proteome</keyword>
<protein>
    <recommendedName>
        <fullName evidence="1">TonB-dependent receptor plug domain-containing protein</fullName>
    </recommendedName>
</protein>
<dbReference type="RefSeq" id="WP_109359491.1">
    <property type="nucleotide sequence ID" value="NZ_QFRJ01000006.1"/>
</dbReference>
<name>A0A2U2XCD6_9FLAO</name>
<dbReference type="Proteomes" id="UP000245370">
    <property type="component" value="Unassembled WGS sequence"/>
</dbReference>
<dbReference type="AlphaFoldDB" id="A0A2U2XCD6"/>
<dbReference type="EMBL" id="QFRJ01000006">
    <property type="protein sequence ID" value="PWH85410.1"/>
    <property type="molecule type" value="Genomic_DNA"/>
</dbReference>
<accession>A0A2U2XCD6</accession>
<reference evidence="2 3" key="1">
    <citation type="submission" date="2018-05" db="EMBL/GenBank/DDBJ databases">
        <title>Brumimicrobium oceani sp. nov., isolated from coastal sediment.</title>
        <authorList>
            <person name="Kou Y."/>
        </authorList>
    </citation>
    <scope>NUCLEOTIDE SEQUENCE [LARGE SCALE GENOMIC DNA]</scope>
    <source>
        <strain evidence="2 3">C305</strain>
    </source>
</reference>
<reference evidence="2 3" key="2">
    <citation type="submission" date="2018-05" db="EMBL/GenBank/DDBJ databases">
        <authorList>
            <person name="Lanie J.A."/>
            <person name="Ng W.-L."/>
            <person name="Kazmierczak K.M."/>
            <person name="Andrzejewski T.M."/>
            <person name="Davidsen T.M."/>
            <person name="Wayne K.J."/>
            <person name="Tettelin H."/>
            <person name="Glass J.I."/>
            <person name="Rusch D."/>
            <person name="Podicherti R."/>
            <person name="Tsui H.-C.T."/>
            <person name="Winkler M.E."/>
        </authorList>
    </citation>
    <scope>NUCLEOTIDE SEQUENCE [LARGE SCALE GENOMIC DNA]</scope>
    <source>
        <strain evidence="2 3">C305</strain>
    </source>
</reference>
<evidence type="ECO:0000313" key="2">
    <source>
        <dbReference type="EMBL" id="PWH85410.1"/>
    </source>
</evidence>
<feature type="domain" description="TonB-dependent receptor plug" evidence="1">
    <location>
        <begin position="143"/>
        <end position="213"/>
    </location>
</feature>
<evidence type="ECO:0000259" key="1">
    <source>
        <dbReference type="Pfam" id="PF07715"/>
    </source>
</evidence>
<organism evidence="2 3">
    <name type="scientific">Brumimicrobium oceani</name>
    <dbReference type="NCBI Taxonomy" id="2100725"/>
    <lineage>
        <taxon>Bacteria</taxon>
        <taxon>Pseudomonadati</taxon>
        <taxon>Bacteroidota</taxon>
        <taxon>Flavobacteriia</taxon>
        <taxon>Flavobacteriales</taxon>
        <taxon>Crocinitomicaceae</taxon>
        <taxon>Brumimicrobium</taxon>
    </lineage>
</organism>
<dbReference type="SUPFAM" id="SSF56935">
    <property type="entry name" value="Porins"/>
    <property type="match status" value="1"/>
</dbReference>
<dbReference type="InterPro" id="IPR037066">
    <property type="entry name" value="Plug_dom_sf"/>
</dbReference>
<dbReference type="OrthoDB" id="1108759at2"/>
<evidence type="ECO:0000313" key="3">
    <source>
        <dbReference type="Proteomes" id="UP000245370"/>
    </source>
</evidence>
<comment type="caution">
    <text evidence="2">The sequence shown here is derived from an EMBL/GenBank/DDBJ whole genome shotgun (WGS) entry which is preliminary data.</text>
</comment>
<sequence length="881" mass="101358">MRIFSIFLLLIIISLNGLSQTGTITGKVVDKTNKGFPEIRIFLKEDQKVRTETNLDGYFELTAPTGRQTIIIQFDDEVQERIVQVITDKTTEIDKVKLNVQYFTGISVTARAKDNTIDDLPVIDMGSIPSPNGSVEKYLTLTTAASSNNELTNNYNVRGGSYDENLVYVNGFEIYRPFLTRSGQQEGMSFINPNLVDNISFSAGGFSSNYGDRLSSVLDITYRTPTEFRGSLDASLLGVSLHAEDKVSPRFNYMVAGRYQDQGYLLNALPVKGAYQPKFFDFQFVSNYNIKENLVWSVLGHFSSNDYLFAPQTQETKLGTINTPLSFKVYFEGQEVTRFQTITGATSLKWDVNKRTDLAIYAKIFNTDERETFDILGEYFINELENDPAKEEFGDSVNTLGVGAFLDHSRNRLQATIYSLRHQGNHQFMQLTADGLDYDKKGKLSWGWSAQYEDFYDVMSEWSLVDSAGYSLPQNNSDEIGLQEVIKANNVLQTFRTSGFFQYSQSFDKYKEQYPVEIKVKSFDSLGNKVKRIHYDTVERSRSQFTFNTGLRAGYTAFNQEFYVTPRATMSYFPRVYYINSEGNLRKRFVRLHASSGLYYQPPFYRELRRMDGTVNTEVKSQKSFHFVTGIDYAFEMWQRNSPFKLTGEVFYKYMWDVNPYGIDNVRTRYLAENNAIGHAYGLDLNLHGEFIEGSYTFFKIGLLRSVEDLNNDDYMIYTNSEGDEIIPGYTFNDTPVDSSIVSPGFIPKPTDQWFTFATLIQDRMPGIEQFTAQLGFHFGSKLPYGPPDAERRKDTLRQKSYFRVDIGFGYDFLYNKDKPENRKKIFRPFSDIRLNLEIFNLLGINNVLSQQWVQDTQGNYLAVPNYLTQRRLNLKLILRF</sequence>
<dbReference type="InterPro" id="IPR012910">
    <property type="entry name" value="Plug_dom"/>
</dbReference>
<proteinExistence type="predicted"/>
<dbReference type="SUPFAM" id="SSF49464">
    <property type="entry name" value="Carboxypeptidase regulatory domain-like"/>
    <property type="match status" value="1"/>
</dbReference>